<sequence>MDKQQPTTSKTARARGRSQTPIESSQETRSTSSAPMDVDIQPTFANMDARLLFSCIESLAATDPHPPSYEEPHSHRTQLHHLPHDEQPSQEIPPPTAVRRFLCPIEACEAYATGNFEPLDTLVIDQETQINSLPIHQRCALRLAQTLSLAIHLKHTFSLSHLAARDLCMVEAFIRDDYYINIRDMIVEEATLPTPSQLLYPSMQGLPIVTLVQSYRGIHETTIKLSKLTATIAERPETWQAINE</sequence>
<name>W2TCE3_NECAM</name>
<evidence type="ECO:0000313" key="2">
    <source>
        <dbReference type="EMBL" id="ETN78846.1"/>
    </source>
</evidence>
<feature type="compositionally biased region" description="Polar residues" evidence="1">
    <location>
        <begin position="1"/>
        <end position="34"/>
    </location>
</feature>
<accession>W2TCE3</accession>
<dbReference type="OrthoDB" id="5905182at2759"/>
<feature type="region of interest" description="Disordered" evidence="1">
    <location>
        <begin position="1"/>
        <end position="38"/>
    </location>
</feature>
<reference evidence="3" key="1">
    <citation type="journal article" date="2014" name="Nat. Genet.">
        <title>Genome of the human hookworm Necator americanus.</title>
        <authorList>
            <person name="Tang Y.T."/>
            <person name="Gao X."/>
            <person name="Rosa B.A."/>
            <person name="Abubucker S."/>
            <person name="Hallsworth-Pepin K."/>
            <person name="Martin J."/>
            <person name="Tyagi R."/>
            <person name="Heizer E."/>
            <person name="Zhang X."/>
            <person name="Bhonagiri-Palsikar V."/>
            <person name="Minx P."/>
            <person name="Warren W.C."/>
            <person name="Wang Q."/>
            <person name="Zhan B."/>
            <person name="Hotez P.J."/>
            <person name="Sternberg P.W."/>
            <person name="Dougall A."/>
            <person name="Gaze S.T."/>
            <person name="Mulvenna J."/>
            <person name="Sotillo J."/>
            <person name="Ranganathan S."/>
            <person name="Rabelo E.M."/>
            <person name="Wilson R.K."/>
            <person name="Felgner P.L."/>
            <person name="Bethony J."/>
            <person name="Hawdon J.M."/>
            <person name="Gasser R.B."/>
            <person name="Loukas A."/>
            <person name="Mitreva M."/>
        </authorList>
    </citation>
    <scope>NUCLEOTIDE SEQUENCE [LARGE SCALE GENOMIC DNA]</scope>
</reference>
<evidence type="ECO:0000313" key="3">
    <source>
        <dbReference type="Proteomes" id="UP000053676"/>
    </source>
</evidence>
<gene>
    <name evidence="2" type="ORF">NECAME_18171</name>
</gene>
<keyword evidence="3" id="KW-1185">Reference proteome</keyword>
<organism evidence="2 3">
    <name type="scientific">Necator americanus</name>
    <name type="common">Human hookworm</name>
    <dbReference type="NCBI Taxonomy" id="51031"/>
    <lineage>
        <taxon>Eukaryota</taxon>
        <taxon>Metazoa</taxon>
        <taxon>Ecdysozoa</taxon>
        <taxon>Nematoda</taxon>
        <taxon>Chromadorea</taxon>
        <taxon>Rhabditida</taxon>
        <taxon>Rhabditina</taxon>
        <taxon>Rhabditomorpha</taxon>
        <taxon>Strongyloidea</taxon>
        <taxon>Ancylostomatidae</taxon>
        <taxon>Bunostominae</taxon>
        <taxon>Necator</taxon>
    </lineage>
</organism>
<dbReference type="Proteomes" id="UP000053676">
    <property type="component" value="Unassembled WGS sequence"/>
</dbReference>
<evidence type="ECO:0000256" key="1">
    <source>
        <dbReference type="SAM" id="MobiDB-lite"/>
    </source>
</evidence>
<protein>
    <submittedName>
        <fullName evidence="2">Uncharacterized protein</fullName>
    </submittedName>
</protein>
<proteinExistence type="predicted"/>
<dbReference type="KEGG" id="nai:NECAME_18171"/>
<dbReference type="EMBL" id="KI659687">
    <property type="protein sequence ID" value="ETN78846.1"/>
    <property type="molecule type" value="Genomic_DNA"/>
</dbReference>
<dbReference type="AlphaFoldDB" id="W2TCE3"/>
<feature type="non-terminal residue" evidence="2">
    <location>
        <position position="244"/>
    </location>
</feature>